<dbReference type="PANTHER" id="PTHR48449:SF1">
    <property type="entry name" value="DUF1985 DOMAIN-CONTAINING PROTEIN"/>
    <property type="match status" value="1"/>
</dbReference>
<reference evidence="4" key="1">
    <citation type="journal article" date="2024" name="IScience">
        <title>Strigolactones Initiate the Formation of Haustorium-like Structures in Castilleja.</title>
        <authorList>
            <person name="Buerger M."/>
            <person name="Peterson D."/>
            <person name="Chory J."/>
        </authorList>
    </citation>
    <scope>NUCLEOTIDE SEQUENCE [LARGE SCALE GENOMIC DNA]</scope>
</reference>
<keyword evidence="4" id="KW-1185">Reference proteome</keyword>
<evidence type="ECO:0000259" key="2">
    <source>
        <dbReference type="Pfam" id="PF09331"/>
    </source>
</evidence>
<dbReference type="InterPro" id="IPR015410">
    <property type="entry name" value="DUF1985"/>
</dbReference>
<sequence length="491" mass="56488">MYDEFASSCFGPFLHFSAESNVCYTAMHALLGREVTKSDSDGNHEFWFQIGGRFTRFSRYEFALITGLRFGDSGFDPNAQHVIPSNGIYARRVASPHGRVVVSDIYLRFVRGEFANSVADQVKIAKILFVYKILFGVGTRNISVSDWVWALIEDDEAWESFPWGKFSYQVLSHRLRRLPMSQPGDRIFRYDFRGFSTALLIWAYEAIPQLGRICGDRIDNEDLQRPRFIRWRMYQNRIMDFSDFFDKELECHERLEPSAEELKYFARYCVDDNLGTGIQYVHQRSSTFVGRRVDNGGCGRVVRSLVGRGRRRKRHVRSSRRAPLRGDRDEVDPPAQVKRARVELQEDKGTSNLSSDLLQRIMVMFTNDVDRVVEKFERFEMLALDRLRGLERSVNVLERSLERSRSVVEDKSVVGNSTKDEGPENNSPENIVAIVSGISNDEKGLKYIAPNHAVEETCTAVRRKEPTNSQLPHGRLPCYGWIESDDEGEDA</sequence>
<protein>
    <recommendedName>
        <fullName evidence="2">DUF1985 domain-containing protein</fullName>
    </recommendedName>
</protein>
<feature type="region of interest" description="Disordered" evidence="1">
    <location>
        <begin position="314"/>
        <end position="336"/>
    </location>
</feature>
<proteinExistence type="predicted"/>
<evidence type="ECO:0000256" key="1">
    <source>
        <dbReference type="SAM" id="MobiDB-lite"/>
    </source>
</evidence>
<gene>
    <name evidence="3" type="ORF">CASFOL_003168</name>
</gene>
<feature type="compositionally biased region" description="Basic residues" evidence="1">
    <location>
        <begin position="314"/>
        <end position="323"/>
    </location>
</feature>
<dbReference type="PANTHER" id="PTHR48449">
    <property type="entry name" value="DUF1985 DOMAIN-CONTAINING PROTEIN"/>
    <property type="match status" value="1"/>
</dbReference>
<evidence type="ECO:0000313" key="4">
    <source>
        <dbReference type="Proteomes" id="UP001632038"/>
    </source>
</evidence>
<name>A0ABD3EGV8_9LAMI</name>
<dbReference type="Pfam" id="PF09331">
    <property type="entry name" value="DUF1985"/>
    <property type="match status" value="1"/>
</dbReference>
<organism evidence="3 4">
    <name type="scientific">Castilleja foliolosa</name>
    <dbReference type="NCBI Taxonomy" id="1961234"/>
    <lineage>
        <taxon>Eukaryota</taxon>
        <taxon>Viridiplantae</taxon>
        <taxon>Streptophyta</taxon>
        <taxon>Embryophyta</taxon>
        <taxon>Tracheophyta</taxon>
        <taxon>Spermatophyta</taxon>
        <taxon>Magnoliopsida</taxon>
        <taxon>eudicotyledons</taxon>
        <taxon>Gunneridae</taxon>
        <taxon>Pentapetalae</taxon>
        <taxon>asterids</taxon>
        <taxon>lamiids</taxon>
        <taxon>Lamiales</taxon>
        <taxon>Orobanchaceae</taxon>
        <taxon>Pedicularideae</taxon>
        <taxon>Castillejinae</taxon>
        <taxon>Castilleja</taxon>
    </lineage>
</organism>
<evidence type="ECO:0000313" key="3">
    <source>
        <dbReference type="EMBL" id="KAL3653487.1"/>
    </source>
</evidence>
<accession>A0ABD3EGV8</accession>
<dbReference type="AlphaFoldDB" id="A0ABD3EGV8"/>
<feature type="domain" description="DUF1985" evidence="2">
    <location>
        <begin position="41"/>
        <end position="172"/>
    </location>
</feature>
<comment type="caution">
    <text evidence="3">The sequence shown here is derived from an EMBL/GenBank/DDBJ whole genome shotgun (WGS) entry which is preliminary data.</text>
</comment>
<dbReference type="Proteomes" id="UP001632038">
    <property type="component" value="Unassembled WGS sequence"/>
</dbReference>
<dbReference type="EMBL" id="JAVIJP010000005">
    <property type="protein sequence ID" value="KAL3653487.1"/>
    <property type="molecule type" value="Genomic_DNA"/>
</dbReference>